<dbReference type="Proteomes" id="UP000021369">
    <property type="component" value="Unassembled WGS sequence"/>
</dbReference>
<keyword evidence="4" id="KW-1185">Reference proteome</keyword>
<protein>
    <submittedName>
        <fullName evidence="3">Serine carboxypeptidase</fullName>
    </submittedName>
</protein>
<dbReference type="OrthoDB" id="8840764at2"/>
<dbReference type="NCBIfam" id="NF006162">
    <property type="entry name" value="PRK08306.1"/>
    <property type="match status" value="1"/>
</dbReference>
<dbReference type="SUPFAM" id="SSF51735">
    <property type="entry name" value="NAD(P)-binding Rossmann-fold domains"/>
    <property type="match status" value="1"/>
</dbReference>
<dbReference type="EMBL" id="JEOB01000001">
    <property type="protein sequence ID" value="EXM40486.1"/>
    <property type="molecule type" value="Genomic_DNA"/>
</dbReference>
<dbReference type="AlphaFoldDB" id="A0A011VYV0"/>
<dbReference type="InterPro" id="IPR031629">
    <property type="entry name" value="DpaA_N"/>
</dbReference>
<organism evidence="3 4">
    <name type="scientific">Ruminococcus albus SY3</name>
    <dbReference type="NCBI Taxonomy" id="1341156"/>
    <lineage>
        <taxon>Bacteria</taxon>
        <taxon>Bacillati</taxon>
        <taxon>Bacillota</taxon>
        <taxon>Clostridia</taxon>
        <taxon>Eubacteriales</taxon>
        <taxon>Oscillospiraceae</taxon>
        <taxon>Ruminococcus</taxon>
    </lineage>
</organism>
<dbReference type="RefSeq" id="WP_037284334.1">
    <property type="nucleotide sequence ID" value="NZ_JEOB01000001.1"/>
</dbReference>
<gene>
    <name evidence="3" type="ORF">RASY3_01035</name>
</gene>
<accession>A0A011VYV0</accession>
<evidence type="ECO:0000313" key="4">
    <source>
        <dbReference type="Proteomes" id="UP000021369"/>
    </source>
</evidence>
<feature type="domain" description="S-adenosyl-L-homocysteine hydrolase NAD binding" evidence="1">
    <location>
        <begin position="140"/>
        <end position="235"/>
    </location>
</feature>
<evidence type="ECO:0000259" key="1">
    <source>
        <dbReference type="Pfam" id="PF00670"/>
    </source>
</evidence>
<dbReference type="Gene3D" id="3.40.50.720">
    <property type="entry name" value="NAD(P)-binding Rossmann-like Domain"/>
    <property type="match status" value="1"/>
</dbReference>
<name>A0A011VYV0_RUMAL</name>
<dbReference type="Pfam" id="PF00670">
    <property type="entry name" value="AdoHcyase_NAD"/>
    <property type="match status" value="1"/>
</dbReference>
<dbReference type="GO" id="GO:0004180">
    <property type="term" value="F:carboxypeptidase activity"/>
    <property type="evidence" value="ECO:0007669"/>
    <property type="project" value="UniProtKB-KW"/>
</dbReference>
<dbReference type="PATRIC" id="fig|1341156.4.peg.741"/>
<dbReference type="Pfam" id="PF16924">
    <property type="entry name" value="DpaA_N"/>
    <property type="match status" value="1"/>
</dbReference>
<proteinExistence type="predicted"/>
<sequence length="290" mass="30523">MDKAVFLCAGGDLRQVYMCESLCALGDVYALGIDGADEVKTISSAEDMPEKADILVLPVLSGGDSLDIGGEKISLERLASQVKAGGLVLGGKISAEQEKLFAEMGLKTEDYFKRESLAVKNSIPTAEGALMIAMGNSAETVFGSKVLILGFGRTGKCCGRLFKAVGAECAVSARRPEVLAQAWTEGFETFSMSELADNIGRFDTIINTVPAMILTEEVLKAAKAGCLVIDLASMPGGTDFAAAKRLEINAIHALALPGKVAPAAAGRLIAETIREITDERGITNCRQKTN</sequence>
<evidence type="ECO:0000259" key="2">
    <source>
        <dbReference type="Pfam" id="PF16924"/>
    </source>
</evidence>
<keyword evidence="3" id="KW-0121">Carboxypeptidase</keyword>
<dbReference type="InterPro" id="IPR036291">
    <property type="entry name" value="NAD(P)-bd_dom_sf"/>
</dbReference>
<dbReference type="InterPro" id="IPR015878">
    <property type="entry name" value="Ado_hCys_hydrolase_NAD-bd"/>
</dbReference>
<feature type="domain" description="Dipicolinate synthase subunit A N-terminal" evidence="2">
    <location>
        <begin position="9"/>
        <end position="111"/>
    </location>
</feature>
<evidence type="ECO:0000313" key="3">
    <source>
        <dbReference type="EMBL" id="EXM40486.1"/>
    </source>
</evidence>
<keyword evidence="3" id="KW-0645">Protease</keyword>
<keyword evidence="3" id="KW-0378">Hydrolase</keyword>
<comment type="caution">
    <text evidence="3">The sequence shown here is derived from an EMBL/GenBank/DDBJ whole genome shotgun (WGS) entry which is preliminary data.</text>
</comment>
<reference evidence="3 4" key="1">
    <citation type="submission" date="2013-06" db="EMBL/GenBank/DDBJ databases">
        <title>Rumen cellulosomics: divergent fiber-degrading strategies revealed by comparative genome-wide analysis of six Ruminococcal strains.</title>
        <authorList>
            <person name="Dassa B."/>
            <person name="Borovok I."/>
            <person name="Lamed R."/>
            <person name="Flint H."/>
            <person name="Yeoman C.J."/>
            <person name="White B."/>
            <person name="Bayer E.A."/>
        </authorList>
    </citation>
    <scope>NUCLEOTIDE SEQUENCE [LARGE SCALE GENOMIC DNA]</scope>
    <source>
        <strain evidence="3 4">SY3</strain>
    </source>
</reference>